<dbReference type="NCBIfam" id="NF033788">
    <property type="entry name" value="HTH_metalloreg"/>
    <property type="match status" value="1"/>
</dbReference>
<dbReference type="PANTHER" id="PTHR38600:SF2">
    <property type="entry name" value="SLL0088 PROTEIN"/>
    <property type="match status" value="1"/>
</dbReference>
<evidence type="ECO:0000313" key="3">
    <source>
        <dbReference type="EMBL" id="XBV26234.1"/>
    </source>
</evidence>
<evidence type="ECO:0000256" key="1">
    <source>
        <dbReference type="SAM" id="MobiDB-lite"/>
    </source>
</evidence>
<dbReference type="SUPFAM" id="SSF46785">
    <property type="entry name" value="Winged helix' DNA-binding domain"/>
    <property type="match status" value="1"/>
</dbReference>
<proteinExistence type="predicted"/>
<feature type="domain" description="HTH arsR-type" evidence="2">
    <location>
        <begin position="1"/>
        <end position="87"/>
    </location>
</feature>
<dbReference type="InterPro" id="IPR036388">
    <property type="entry name" value="WH-like_DNA-bd_sf"/>
</dbReference>
<feature type="compositionally biased region" description="Basic and acidic residues" evidence="1">
    <location>
        <begin position="99"/>
        <end position="114"/>
    </location>
</feature>
<dbReference type="Gene3D" id="1.10.10.10">
    <property type="entry name" value="Winged helix-like DNA-binding domain superfamily/Winged helix DNA-binding domain"/>
    <property type="match status" value="1"/>
</dbReference>
<dbReference type="InterPro" id="IPR011991">
    <property type="entry name" value="ArsR-like_HTH"/>
</dbReference>
<feature type="region of interest" description="Disordered" evidence="1">
    <location>
        <begin position="99"/>
        <end position="139"/>
    </location>
</feature>
<dbReference type="InterPro" id="IPR001845">
    <property type="entry name" value="HTH_ArsR_DNA-bd_dom"/>
</dbReference>
<dbReference type="Pfam" id="PF01022">
    <property type="entry name" value="HTH_5"/>
    <property type="match status" value="1"/>
</dbReference>
<sequence>MSGVFAALADPTRRAILVQLKHGDATVAELAAPFSMSQPAVSKHLKVLEQAGLISRSQRATARLSHLEAEPLRAAVGWLMDYRAYWAESFDRLDDLLDDLKPDEAKPHEPKSDVPEVDVPEVDVPEVDVPEVDVPEGES</sequence>
<dbReference type="PRINTS" id="PR00778">
    <property type="entry name" value="HTHARSR"/>
</dbReference>
<evidence type="ECO:0000259" key="2">
    <source>
        <dbReference type="PROSITE" id="PS50987"/>
    </source>
</evidence>
<reference evidence="3" key="1">
    <citation type="submission" date="2024-06" db="EMBL/GenBank/DDBJ databases">
        <title>Kribbella sp. strain HUAS MG21 genome sequences.</title>
        <authorList>
            <person name="Mo P."/>
        </authorList>
    </citation>
    <scope>NUCLEOTIDE SEQUENCE</scope>
    <source>
        <strain evidence="3">HUAS MG21</strain>
    </source>
</reference>
<dbReference type="CDD" id="cd00090">
    <property type="entry name" value="HTH_ARSR"/>
    <property type="match status" value="1"/>
</dbReference>
<dbReference type="AlphaFoldDB" id="A0AAU7THT2"/>
<dbReference type="PROSITE" id="PS50987">
    <property type="entry name" value="HTH_ARSR_2"/>
    <property type="match status" value="1"/>
</dbReference>
<dbReference type="EMBL" id="CP158165">
    <property type="protein sequence ID" value="XBV26234.1"/>
    <property type="molecule type" value="Genomic_DNA"/>
</dbReference>
<dbReference type="RefSeq" id="WP_350279034.1">
    <property type="nucleotide sequence ID" value="NZ_CP158165.1"/>
</dbReference>
<dbReference type="PANTHER" id="PTHR38600">
    <property type="entry name" value="TRANSCRIPTIONAL REGULATORY PROTEIN"/>
    <property type="match status" value="1"/>
</dbReference>
<dbReference type="SMART" id="SM00418">
    <property type="entry name" value="HTH_ARSR"/>
    <property type="match status" value="1"/>
</dbReference>
<name>A0AAU7THT2_9ACTN</name>
<dbReference type="InterPro" id="IPR036390">
    <property type="entry name" value="WH_DNA-bd_sf"/>
</dbReference>
<protein>
    <submittedName>
        <fullName evidence="3">Metalloregulator ArsR/SmtB family transcription factor</fullName>
    </submittedName>
</protein>
<accession>A0AAU7THT2</accession>
<organism evidence="3">
    <name type="scientific">Kribbella sp. HUAS MG21</name>
    <dbReference type="NCBI Taxonomy" id="3160966"/>
    <lineage>
        <taxon>Bacteria</taxon>
        <taxon>Bacillati</taxon>
        <taxon>Actinomycetota</taxon>
        <taxon>Actinomycetes</taxon>
        <taxon>Propionibacteriales</taxon>
        <taxon>Kribbellaceae</taxon>
        <taxon>Kribbella</taxon>
    </lineage>
</organism>
<feature type="compositionally biased region" description="Acidic residues" evidence="1">
    <location>
        <begin position="115"/>
        <end position="139"/>
    </location>
</feature>
<dbReference type="GO" id="GO:0003700">
    <property type="term" value="F:DNA-binding transcription factor activity"/>
    <property type="evidence" value="ECO:0007669"/>
    <property type="project" value="InterPro"/>
</dbReference>
<gene>
    <name evidence="3" type="ORF">ABN611_07345</name>
</gene>